<dbReference type="RefSeq" id="WP_114451597.1">
    <property type="nucleotide sequence ID" value="NZ_QPJC01000002.1"/>
</dbReference>
<dbReference type="Proteomes" id="UP000253495">
    <property type="component" value="Unassembled WGS sequence"/>
</dbReference>
<evidence type="ECO:0000313" key="3">
    <source>
        <dbReference type="Proteomes" id="UP000253495"/>
    </source>
</evidence>
<proteinExistence type="predicted"/>
<accession>A0A368VZC5</accession>
<feature type="transmembrane region" description="Helical" evidence="1">
    <location>
        <begin position="179"/>
        <end position="200"/>
    </location>
</feature>
<gene>
    <name evidence="2" type="ORF">DFQ14_1022</name>
</gene>
<keyword evidence="1" id="KW-0812">Transmembrane</keyword>
<evidence type="ECO:0000256" key="1">
    <source>
        <dbReference type="SAM" id="Phobius"/>
    </source>
</evidence>
<name>A0A368VZC5_9ACTN</name>
<dbReference type="EMBL" id="QPJC01000002">
    <property type="protein sequence ID" value="RCW45701.1"/>
    <property type="molecule type" value="Genomic_DNA"/>
</dbReference>
<reference evidence="2 3" key="1">
    <citation type="submission" date="2018-07" db="EMBL/GenBank/DDBJ databases">
        <title>Genomic Encyclopedia of Type Strains, Phase III (KMG-III): the genomes of soil and plant-associated and newly described type strains.</title>
        <authorList>
            <person name="Whitman W."/>
        </authorList>
    </citation>
    <scope>NUCLEOTIDE SEQUENCE [LARGE SCALE GENOMIC DNA]</scope>
    <source>
        <strain evidence="2 3">CECT 8575</strain>
    </source>
</reference>
<sequence length="239" mass="25851">MSSGPVGFGGPPALVPQELRGYRRFLLTGGNLWPPVHADCGPWDARLERATCGQGSEHAAPDAECGCGLYGWYHPSRATRSSGFGDVSAVIAARGRIILGEDGFRAAGARIEAVTVPTRARLWPGASHRIQRLLAERYPQTVVYRSRRRMLRDHPAGDLRELGITVRVSTTARYVRSALGVWVLGVLALCSAALLLPTSMVQARPAVWATVLGGVVLWQALLIWLAGRCSETPRTPPPR</sequence>
<keyword evidence="1" id="KW-1133">Transmembrane helix</keyword>
<keyword evidence="1" id="KW-0472">Membrane</keyword>
<evidence type="ECO:0000313" key="2">
    <source>
        <dbReference type="EMBL" id="RCW45701.1"/>
    </source>
</evidence>
<protein>
    <submittedName>
        <fullName evidence="2">Uncharacterized protein</fullName>
    </submittedName>
</protein>
<keyword evidence="3" id="KW-1185">Reference proteome</keyword>
<comment type="caution">
    <text evidence="2">The sequence shown here is derived from an EMBL/GenBank/DDBJ whole genome shotgun (WGS) entry which is preliminary data.</text>
</comment>
<dbReference type="OrthoDB" id="5185413at2"/>
<dbReference type="AlphaFoldDB" id="A0A368VZC5"/>
<feature type="transmembrane region" description="Helical" evidence="1">
    <location>
        <begin position="206"/>
        <end position="226"/>
    </location>
</feature>
<organism evidence="2 3">
    <name type="scientific">Halopolyspora algeriensis</name>
    <dbReference type="NCBI Taxonomy" id="1500506"/>
    <lineage>
        <taxon>Bacteria</taxon>
        <taxon>Bacillati</taxon>
        <taxon>Actinomycetota</taxon>
        <taxon>Actinomycetes</taxon>
        <taxon>Actinomycetes incertae sedis</taxon>
        <taxon>Halopolyspora</taxon>
    </lineage>
</organism>